<protein>
    <submittedName>
        <fullName evidence="1">Uncharacterized protein</fullName>
    </submittedName>
</protein>
<sequence length="74" mass="7626">MGSALTFGDIAAEAIENIGQKEPASAANNLKQSKSNSEIPSGGRIQCYVFDAQGCSQIAFSLSSVPFSGQLSLS</sequence>
<evidence type="ECO:0000313" key="1">
    <source>
        <dbReference type="EMBL" id="EAQ79642.1"/>
    </source>
</evidence>
<dbReference type="STRING" id="314230.DSM3645_24075"/>
<dbReference type="EMBL" id="AANZ01000013">
    <property type="protein sequence ID" value="EAQ79642.1"/>
    <property type="molecule type" value="Genomic_DNA"/>
</dbReference>
<dbReference type="HOGENOM" id="CLU_2680333_0_0_0"/>
<dbReference type="Proteomes" id="UP000004358">
    <property type="component" value="Unassembled WGS sequence"/>
</dbReference>
<reference evidence="1 2" key="1">
    <citation type="submission" date="2006-02" db="EMBL/GenBank/DDBJ databases">
        <authorList>
            <person name="Amann R."/>
            <person name="Ferriera S."/>
            <person name="Johnson J."/>
            <person name="Kravitz S."/>
            <person name="Halpern A."/>
            <person name="Remington K."/>
            <person name="Beeson K."/>
            <person name="Tran B."/>
            <person name="Rogers Y.-H."/>
            <person name="Friedman R."/>
            <person name="Venter J.C."/>
        </authorList>
    </citation>
    <scope>NUCLEOTIDE SEQUENCE [LARGE SCALE GENOMIC DNA]</scope>
    <source>
        <strain evidence="1 2">DSM 3645</strain>
    </source>
</reference>
<name>A3ZUQ6_9BACT</name>
<dbReference type="AlphaFoldDB" id="A3ZUQ6"/>
<comment type="caution">
    <text evidence="1">The sequence shown here is derived from an EMBL/GenBank/DDBJ whole genome shotgun (WGS) entry which is preliminary data.</text>
</comment>
<organism evidence="1 2">
    <name type="scientific">Blastopirellula marina DSM 3645</name>
    <dbReference type="NCBI Taxonomy" id="314230"/>
    <lineage>
        <taxon>Bacteria</taxon>
        <taxon>Pseudomonadati</taxon>
        <taxon>Planctomycetota</taxon>
        <taxon>Planctomycetia</taxon>
        <taxon>Pirellulales</taxon>
        <taxon>Pirellulaceae</taxon>
        <taxon>Blastopirellula</taxon>
    </lineage>
</organism>
<evidence type="ECO:0000313" key="2">
    <source>
        <dbReference type="Proteomes" id="UP000004358"/>
    </source>
</evidence>
<accession>A3ZUQ6</accession>
<proteinExistence type="predicted"/>
<gene>
    <name evidence="1" type="ORF">DSM3645_24075</name>
</gene>